<dbReference type="CDD" id="cd12913">
    <property type="entry name" value="PDC1_MCP_like"/>
    <property type="match status" value="1"/>
</dbReference>
<feature type="domain" description="HAMP" evidence="8">
    <location>
        <begin position="381"/>
        <end position="435"/>
    </location>
</feature>
<evidence type="ECO:0000256" key="6">
    <source>
        <dbReference type="SAM" id="Phobius"/>
    </source>
</evidence>
<dbReference type="Gene3D" id="3.30.450.20">
    <property type="entry name" value="PAS domain"/>
    <property type="match status" value="1"/>
</dbReference>
<evidence type="ECO:0000256" key="1">
    <source>
        <dbReference type="ARBA" id="ARBA00004370"/>
    </source>
</evidence>
<dbReference type="Pfam" id="PF00672">
    <property type="entry name" value="HAMP"/>
    <property type="match status" value="1"/>
</dbReference>
<evidence type="ECO:0000256" key="2">
    <source>
        <dbReference type="ARBA" id="ARBA00023224"/>
    </source>
</evidence>
<feature type="transmembrane region" description="Helical" evidence="6">
    <location>
        <begin position="358"/>
        <end position="379"/>
    </location>
</feature>
<evidence type="ECO:0000256" key="4">
    <source>
        <dbReference type="PROSITE-ProRule" id="PRU00284"/>
    </source>
</evidence>
<evidence type="ECO:0000313" key="9">
    <source>
        <dbReference type="EMBL" id="MBB3141402.1"/>
    </source>
</evidence>
<dbReference type="Pfam" id="PF00015">
    <property type="entry name" value="MCPsignal"/>
    <property type="match status" value="1"/>
</dbReference>
<dbReference type="GO" id="GO:0007165">
    <property type="term" value="P:signal transduction"/>
    <property type="evidence" value="ECO:0007669"/>
    <property type="project" value="UniProtKB-KW"/>
</dbReference>
<comment type="subcellular location">
    <subcellularLocation>
        <location evidence="1">Membrane</location>
    </subcellularLocation>
</comment>
<protein>
    <submittedName>
        <fullName evidence="9">Methyl-accepting chemotaxis protein</fullName>
    </submittedName>
</protein>
<evidence type="ECO:0000256" key="3">
    <source>
        <dbReference type="ARBA" id="ARBA00029447"/>
    </source>
</evidence>
<keyword evidence="10" id="KW-1185">Reference proteome</keyword>
<dbReference type="InterPro" id="IPR003660">
    <property type="entry name" value="HAMP_dom"/>
</dbReference>
<dbReference type="GO" id="GO:0005886">
    <property type="term" value="C:plasma membrane"/>
    <property type="evidence" value="ECO:0007669"/>
    <property type="project" value="TreeGrafter"/>
</dbReference>
<keyword evidence="2 4" id="KW-0807">Transducer</keyword>
<dbReference type="Gene3D" id="1.10.287.950">
    <property type="entry name" value="Methyl-accepting chemotaxis protein"/>
    <property type="match status" value="1"/>
</dbReference>
<dbReference type="PROSITE" id="PS50885">
    <property type="entry name" value="HAMP"/>
    <property type="match status" value="1"/>
</dbReference>
<dbReference type="SMART" id="SM00283">
    <property type="entry name" value="MA"/>
    <property type="match status" value="1"/>
</dbReference>
<dbReference type="CDD" id="cd06225">
    <property type="entry name" value="HAMP"/>
    <property type="match status" value="1"/>
</dbReference>
<name>A0A7W5BYA3_9GAMM</name>
<dbReference type="PANTHER" id="PTHR43531:SF16">
    <property type="entry name" value="METHYL-ACCEPTING CHEMOTAXIS PROTEIN II"/>
    <property type="match status" value="1"/>
</dbReference>
<dbReference type="InterPro" id="IPR004089">
    <property type="entry name" value="MCPsignal_dom"/>
</dbReference>
<dbReference type="InterPro" id="IPR051310">
    <property type="entry name" value="MCP_chemotaxis"/>
</dbReference>
<reference evidence="9 10" key="1">
    <citation type="submission" date="2020-08" db="EMBL/GenBank/DDBJ databases">
        <title>Genomic Encyclopedia of Type Strains, Phase III (KMG-III): the genomes of soil and plant-associated and newly described type strains.</title>
        <authorList>
            <person name="Whitman W."/>
        </authorList>
    </citation>
    <scope>NUCLEOTIDE SEQUENCE [LARGE SCALE GENOMIC DNA]</scope>
    <source>
        <strain evidence="9 10">CECT 5995</strain>
    </source>
</reference>
<evidence type="ECO:0000259" key="7">
    <source>
        <dbReference type="PROSITE" id="PS50111"/>
    </source>
</evidence>
<dbReference type="EMBL" id="JACHXM010000009">
    <property type="protein sequence ID" value="MBB3141402.1"/>
    <property type="molecule type" value="Genomic_DNA"/>
</dbReference>
<sequence>MRFKSLRTHVALLVGLCILAVAAVLVGYATWAGSRSQSLVAQHAGDLVEANARQRLEALAEARSQAIRRQLEGALGVARGLADTNALMGERDDEERARLTLGRRELSYLARDAVAEHPDLLDAFIGWEPDAFGPDGYFTDIEDGGYGPDGRFMPWWYRTADGGLEVLSLGDGMESEARNAQGIREGEYYLCPKETRRTCIIDPHYYDYGGEQKLVTSFNVPILVDDEFRGIAGVDLDVDFLQGMLAEANQGLYDGVGEMVLVASRGVVAAATDADASLGELAADTLDETLQAPLAAARDGESSYRFDAQAGRFELYRPFTIGDTGERWVLAIRLPEQAVLAGLHGLEARLAEQRRADFWGMTLVGLLVAGLGLLVSWLMGGSIARPLRLLAERMRDIASGDGDLTRRLPVRGRDETARLAIEFNAFADKVNDVLVDVRDSSESVNVAATEIAQGGQDLSRRTENAASSLQQTSASMEEITGTVEHTADAARQASGLAASASEVASRGGEAMGQVVETMQGISESSRQIGEIVTLMDSIAFQTNLLALNASVEAARAGEQGRGFAVVAGEVRQLASRSAESAKQIRALIDTSATRTEEGERQVRAAGDTMEELVGSVARVADVLGEITAATGEQRDGIGQVNVAVSELDNMTQQNAALVEESTTAAERLKEQADHLAELVGGFTLKARDDSAPALPAARPRRAELALLED</sequence>
<keyword evidence="5" id="KW-0175">Coiled coil</keyword>
<evidence type="ECO:0000259" key="8">
    <source>
        <dbReference type="PROSITE" id="PS50885"/>
    </source>
</evidence>
<proteinExistence type="inferred from homology"/>
<dbReference type="RefSeq" id="WP_183387778.1">
    <property type="nucleotide sequence ID" value="NZ_JACHXM010000009.1"/>
</dbReference>
<keyword evidence="6" id="KW-1133">Transmembrane helix</keyword>
<dbReference type="CDD" id="cd11386">
    <property type="entry name" value="MCP_signal"/>
    <property type="match status" value="1"/>
</dbReference>
<feature type="coiled-coil region" evidence="5">
    <location>
        <begin position="640"/>
        <end position="678"/>
    </location>
</feature>
<dbReference type="PROSITE" id="PS50111">
    <property type="entry name" value="CHEMOTAXIS_TRANSDUC_2"/>
    <property type="match status" value="1"/>
</dbReference>
<dbReference type="AlphaFoldDB" id="A0A7W5BYA3"/>
<dbReference type="PANTHER" id="PTHR43531">
    <property type="entry name" value="PROTEIN ICFG"/>
    <property type="match status" value="1"/>
</dbReference>
<comment type="similarity">
    <text evidence="3">Belongs to the methyl-accepting chemotaxis (MCP) protein family.</text>
</comment>
<comment type="caution">
    <text evidence="9">The sequence shown here is derived from an EMBL/GenBank/DDBJ whole genome shotgun (WGS) entry which is preliminary data.</text>
</comment>
<keyword evidence="6" id="KW-0812">Transmembrane</keyword>
<evidence type="ECO:0000313" key="10">
    <source>
        <dbReference type="Proteomes" id="UP000525987"/>
    </source>
</evidence>
<accession>A0A7W5BYA3</accession>
<dbReference type="Proteomes" id="UP000525987">
    <property type="component" value="Unassembled WGS sequence"/>
</dbReference>
<dbReference type="GO" id="GO:0006935">
    <property type="term" value="P:chemotaxis"/>
    <property type="evidence" value="ECO:0007669"/>
    <property type="project" value="TreeGrafter"/>
</dbReference>
<dbReference type="FunFam" id="1.10.287.950:FF:000001">
    <property type="entry name" value="Methyl-accepting chemotaxis sensory transducer"/>
    <property type="match status" value="1"/>
</dbReference>
<dbReference type="SMART" id="SM00304">
    <property type="entry name" value="HAMP"/>
    <property type="match status" value="1"/>
</dbReference>
<keyword evidence="6" id="KW-0472">Membrane</keyword>
<organism evidence="9 10">
    <name type="scientific">Halomonas organivorans</name>
    <dbReference type="NCBI Taxonomy" id="257772"/>
    <lineage>
        <taxon>Bacteria</taxon>
        <taxon>Pseudomonadati</taxon>
        <taxon>Pseudomonadota</taxon>
        <taxon>Gammaproteobacteria</taxon>
        <taxon>Oceanospirillales</taxon>
        <taxon>Halomonadaceae</taxon>
        <taxon>Halomonas</taxon>
    </lineage>
</organism>
<gene>
    <name evidence="9" type="ORF">FHR96_002281</name>
</gene>
<dbReference type="GO" id="GO:0004888">
    <property type="term" value="F:transmembrane signaling receptor activity"/>
    <property type="evidence" value="ECO:0007669"/>
    <property type="project" value="TreeGrafter"/>
</dbReference>
<evidence type="ECO:0000256" key="5">
    <source>
        <dbReference type="SAM" id="Coils"/>
    </source>
</evidence>
<dbReference type="SUPFAM" id="SSF58104">
    <property type="entry name" value="Methyl-accepting chemotaxis protein (MCP) signaling domain"/>
    <property type="match status" value="1"/>
</dbReference>
<feature type="domain" description="Methyl-accepting transducer" evidence="7">
    <location>
        <begin position="440"/>
        <end position="669"/>
    </location>
</feature>